<keyword evidence="9" id="KW-1133">Transmembrane helix</keyword>
<dbReference type="InterPro" id="IPR051459">
    <property type="entry name" value="Cytochrome_c-type_DH"/>
</dbReference>
<dbReference type="PANTHER" id="PTHR35008">
    <property type="entry name" value="BLL4482 PROTEIN-RELATED"/>
    <property type="match status" value="1"/>
</dbReference>
<keyword evidence="9" id="KW-0812">Transmembrane</keyword>
<dbReference type="EMBL" id="JBHRXY010000041">
    <property type="protein sequence ID" value="MFC3631752.1"/>
    <property type="molecule type" value="Genomic_DNA"/>
</dbReference>
<evidence type="ECO:0000256" key="2">
    <source>
        <dbReference type="ARBA" id="ARBA00022448"/>
    </source>
</evidence>
<evidence type="ECO:0000256" key="7">
    <source>
        <dbReference type="ARBA" id="ARBA00023004"/>
    </source>
</evidence>
<name>A0ABV7U9D7_9RHOB</name>
<gene>
    <name evidence="11" type="ORF">ACFOM8_20210</name>
</gene>
<dbReference type="PANTHER" id="PTHR35008:SF4">
    <property type="entry name" value="BLL4482 PROTEIN"/>
    <property type="match status" value="1"/>
</dbReference>
<evidence type="ECO:0000256" key="8">
    <source>
        <dbReference type="PROSITE-ProRule" id="PRU00433"/>
    </source>
</evidence>
<keyword evidence="5 8" id="KW-0479">Metal-binding</keyword>
<dbReference type="Gene3D" id="1.10.760.10">
    <property type="entry name" value="Cytochrome c-like domain"/>
    <property type="match status" value="1"/>
</dbReference>
<evidence type="ECO:0000256" key="9">
    <source>
        <dbReference type="SAM" id="Phobius"/>
    </source>
</evidence>
<dbReference type="InterPro" id="IPR009056">
    <property type="entry name" value="Cyt_c-like_dom"/>
</dbReference>
<evidence type="ECO:0000313" key="11">
    <source>
        <dbReference type="EMBL" id="MFC3631752.1"/>
    </source>
</evidence>
<keyword evidence="2" id="KW-0813">Transport</keyword>
<evidence type="ECO:0000256" key="1">
    <source>
        <dbReference type="ARBA" id="ARBA00001926"/>
    </source>
</evidence>
<evidence type="ECO:0000259" key="10">
    <source>
        <dbReference type="PROSITE" id="PS51007"/>
    </source>
</evidence>
<reference evidence="12" key="1">
    <citation type="journal article" date="2019" name="Int. J. Syst. Evol. Microbiol.">
        <title>The Global Catalogue of Microorganisms (GCM) 10K type strain sequencing project: providing services to taxonomists for standard genome sequencing and annotation.</title>
        <authorList>
            <consortium name="The Broad Institute Genomics Platform"/>
            <consortium name="The Broad Institute Genome Sequencing Center for Infectious Disease"/>
            <person name="Wu L."/>
            <person name="Ma J."/>
        </authorList>
    </citation>
    <scope>NUCLEOTIDE SEQUENCE [LARGE SCALE GENOMIC DNA]</scope>
    <source>
        <strain evidence="12">KCTC 42473</strain>
    </source>
</reference>
<organism evidence="11 12">
    <name type="scientific">Paracoccus angustae</name>
    <dbReference type="NCBI Taxonomy" id="1671480"/>
    <lineage>
        <taxon>Bacteria</taxon>
        <taxon>Pseudomonadati</taxon>
        <taxon>Pseudomonadota</taxon>
        <taxon>Alphaproteobacteria</taxon>
        <taxon>Rhodobacterales</taxon>
        <taxon>Paracoccaceae</taxon>
        <taxon>Paracoccus</taxon>
    </lineage>
</organism>
<proteinExistence type="predicted"/>
<keyword evidence="4" id="KW-0679">Respiratory chain</keyword>
<accession>A0ABV7U9D7</accession>
<dbReference type="InterPro" id="IPR008168">
    <property type="entry name" value="Cyt_C_IC"/>
</dbReference>
<dbReference type="Pfam" id="PF00034">
    <property type="entry name" value="Cytochrom_C"/>
    <property type="match status" value="1"/>
</dbReference>
<comment type="caution">
    <text evidence="11">The sequence shown here is derived from an EMBL/GenBank/DDBJ whole genome shotgun (WGS) entry which is preliminary data.</text>
</comment>
<evidence type="ECO:0000256" key="3">
    <source>
        <dbReference type="ARBA" id="ARBA00022617"/>
    </source>
</evidence>
<keyword evidence="6" id="KW-0249">Electron transport</keyword>
<evidence type="ECO:0000256" key="5">
    <source>
        <dbReference type="ARBA" id="ARBA00022723"/>
    </source>
</evidence>
<dbReference type="RefSeq" id="WP_377764117.1">
    <property type="nucleotide sequence ID" value="NZ_JBHRXY010000041.1"/>
</dbReference>
<keyword evidence="3 8" id="KW-0349">Heme</keyword>
<dbReference type="InterPro" id="IPR036909">
    <property type="entry name" value="Cyt_c-like_dom_sf"/>
</dbReference>
<dbReference type="PROSITE" id="PS51007">
    <property type="entry name" value="CYTC"/>
    <property type="match status" value="1"/>
</dbReference>
<dbReference type="Proteomes" id="UP001595539">
    <property type="component" value="Unassembled WGS sequence"/>
</dbReference>
<dbReference type="PRINTS" id="PR00605">
    <property type="entry name" value="CYTCHROMECIC"/>
</dbReference>
<evidence type="ECO:0000256" key="6">
    <source>
        <dbReference type="ARBA" id="ARBA00022982"/>
    </source>
</evidence>
<feature type="domain" description="Cytochrome c" evidence="10">
    <location>
        <begin position="40"/>
        <end position="138"/>
    </location>
</feature>
<comment type="cofactor">
    <cofactor evidence="1">
        <name>heme c</name>
        <dbReference type="ChEBI" id="CHEBI:61717"/>
    </cofactor>
</comment>
<keyword evidence="9" id="KW-0472">Membrane</keyword>
<evidence type="ECO:0000313" key="12">
    <source>
        <dbReference type="Proteomes" id="UP001595539"/>
    </source>
</evidence>
<sequence>MRKYLGNTGWIGAILTGVALVIFAVWHYAGTASTGTVSAEVLAQGRQVYVDQCASCHGADLEGQPDWKSPLPSGRLPAPPHDATGHTWHHSDDVLFRIVKEGTAAIVGGGYESDMPGFGGVLSDAEIQAVLAYIKNTWPQREAEYQQEISSR</sequence>
<dbReference type="SUPFAM" id="SSF46626">
    <property type="entry name" value="Cytochrome c"/>
    <property type="match status" value="1"/>
</dbReference>
<protein>
    <submittedName>
        <fullName evidence="11">C-type cytochrome</fullName>
    </submittedName>
</protein>
<keyword evidence="12" id="KW-1185">Reference proteome</keyword>
<evidence type="ECO:0000256" key="4">
    <source>
        <dbReference type="ARBA" id="ARBA00022660"/>
    </source>
</evidence>
<feature type="transmembrane region" description="Helical" evidence="9">
    <location>
        <begin position="9"/>
        <end position="29"/>
    </location>
</feature>
<keyword evidence="7 8" id="KW-0408">Iron</keyword>